<keyword evidence="2" id="KW-1185">Reference proteome</keyword>
<accession>A0ACB8AQX7</accession>
<sequence length="297" mass="32987">MAMFSLLTRRFGTGIPKLTSRIGFSIPAHTGAISATRRTFLTTARLQEPAAAKTATRATGKKGVPAAKKKPTATKRAAAKKPKAVKAAPKKRGRPVTNPKTDSGPAVPKVPKSHQPPTRPTPPFIIFHNKFMAGKSEKSKSVEETQAISKDSASLWNTLTAEEKQPFYDEHAVLKIEYEKKRADYWQNTPKSVILAINKRRQHDGKNKIHRPGSTTDPKPLPPFFRYFKEFRSSPDAAAIQAVGSGVRGDSVTIRMAAEAGKRWRELSDAEKEPYKRSFEEDTKLWRARTEQARNSA</sequence>
<dbReference type="Proteomes" id="UP000790377">
    <property type="component" value="Unassembled WGS sequence"/>
</dbReference>
<evidence type="ECO:0000313" key="1">
    <source>
        <dbReference type="EMBL" id="KAH7915549.1"/>
    </source>
</evidence>
<dbReference type="EMBL" id="MU267599">
    <property type="protein sequence ID" value="KAH7915549.1"/>
    <property type="molecule type" value="Genomic_DNA"/>
</dbReference>
<gene>
    <name evidence="1" type="ORF">BJ138DRAFT_1176485</name>
</gene>
<comment type="caution">
    <text evidence="1">The sequence shown here is derived from an EMBL/GenBank/DDBJ whole genome shotgun (WGS) entry which is preliminary data.</text>
</comment>
<proteinExistence type="predicted"/>
<evidence type="ECO:0000313" key="2">
    <source>
        <dbReference type="Proteomes" id="UP000790377"/>
    </source>
</evidence>
<protein>
    <submittedName>
        <fullName evidence="1">Uncharacterized protein</fullName>
    </submittedName>
</protein>
<organism evidence="1 2">
    <name type="scientific">Hygrophoropsis aurantiaca</name>
    <dbReference type="NCBI Taxonomy" id="72124"/>
    <lineage>
        <taxon>Eukaryota</taxon>
        <taxon>Fungi</taxon>
        <taxon>Dikarya</taxon>
        <taxon>Basidiomycota</taxon>
        <taxon>Agaricomycotina</taxon>
        <taxon>Agaricomycetes</taxon>
        <taxon>Agaricomycetidae</taxon>
        <taxon>Boletales</taxon>
        <taxon>Coniophorineae</taxon>
        <taxon>Hygrophoropsidaceae</taxon>
        <taxon>Hygrophoropsis</taxon>
    </lineage>
</organism>
<name>A0ACB8AQX7_9AGAM</name>
<reference evidence="1" key="1">
    <citation type="journal article" date="2021" name="New Phytol.">
        <title>Evolutionary innovations through gain and loss of genes in the ectomycorrhizal Boletales.</title>
        <authorList>
            <person name="Wu G."/>
            <person name="Miyauchi S."/>
            <person name="Morin E."/>
            <person name="Kuo A."/>
            <person name="Drula E."/>
            <person name="Varga T."/>
            <person name="Kohler A."/>
            <person name="Feng B."/>
            <person name="Cao Y."/>
            <person name="Lipzen A."/>
            <person name="Daum C."/>
            <person name="Hundley H."/>
            <person name="Pangilinan J."/>
            <person name="Johnson J."/>
            <person name="Barry K."/>
            <person name="LaButti K."/>
            <person name="Ng V."/>
            <person name="Ahrendt S."/>
            <person name="Min B."/>
            <person name="Choi I.G."/>
            <person name="Park H."/>
            <person name="Plett J.M."/>
            <person name="Magnuson J."/>
            <person name="Spatafora J.W."/>
            <person name="Nagy L.G."/>
            <person name="Henrissat B."/>
            <person name="Grigoriev I.V."/>
            <person name="Yang Z.L."/>
            <person name="Xu J."/>
            <person name="Martin F.M."/>
        </authorList>
    </citation>
    <scope>NUCLEOTIDE SEQUENCE</scope>
    <source>
        <strain evidence="1">ATCC 28755</strain>
    </source>
</reference>